<feature type="compositionally biased region" description="Basic and acidic residues" evidence="1">
    <location>
        <begin position="170"/>
        <end position="181"/>
    </location>
</feature>
<evidence type="ECO:0000256" key="1">
    <source>
        <dbReference type="SAM" id="MobiDB-lite"/>
    </source>
</evidence>
<organism evidence="2 3">
    <name type="scientific">Trematosphaeria pertusa</name>
    <dbReference type="NCBI Taxonomy" id="390896"/>
    <lineage>
        <taxon>Eukaryota</taxon>
        <taxon>Fungi</taxon>
        <taxon>Dikarya</taxon>
        <taxon>Ascomycota</taxon>
        <taxon>Pezizomycotina</taxon>
        <taxon>Dothideomycetes</taxon>
        <taxon>Pleosporomycetidae</taxon>
        <taxon>Pleosporales</taxon>
        <taxon>Massarineae</taxon>
        <taxon>Trematosphaeriaceae</taxon>
        <taxon>Trematosphaeria</taxon>
    </lineage>
</organism>
<feature type="compositionally biased region" description="Low complexity" evidence="1">
    <location>
        <begin position="183"/>
        <end position="205"/>
    </location>
</feature>
<sequence>MSSYATPSRLAQAEAVGRVLVVAMNEVEFVAFSQKSAIGTRDLAGCSVVVIASAYGAILAHIPPRPIPNTLDPYAGDQNVQRLMERVESLYTQKRNYFPDADTYAVFAIYNGGVALPDQKKVIVDKITQMGLQPFHNVLYVTPRDPTNQAHGTVFVDSLNRAGQKPVVYSEDRQVSSEQLDHQSQQSQQNQQTPPTQQTPSTWTWSSDHRRYYRWIVKDGVQQIDWAPPSQ</sequence>
<protein>
    <submittedName>
        <fullName evidence="2">Uncharacterized protein</fullName>
    </submittedName>
</protein>
<keyword evidence="3" id="KW-1185">Reference proteome</keyword>
<dbReference type="OrthoDB" id="5368615at2759"/>
<gene>
    <name evidence="2" type="ORF">BU26DRAFT_75935</name>
</gene>
<proteinExistence type="predicted"/>
<reference evidence="2" key="1">
    <citation type="journal article" date="2020" name="Stud. Mycol.">
        <title>101 Dothideomycetes genomes: a test case for predicting lifestyles and emergence of pathogens.</title>
        <authorList>
            <person name="Haridas S."/>
            <person name="Albert R."/>
            <person name="Binder M."/>
            <person name="Bloem J."/>
            <person name="Labutti K."/>
            <person name="Salamov A."/>
            <person name="Andreopoulos B."/>
            <person name="Baker S."/>
            <person name="Barry K."/>
            <person name="Bills G."/>
            <person name="Bluhm B."/>
            <person name="Cannon C."/>
            <person name="Castanera R."/>
            <person name="Culley D."/>
            <person name="Daum C."/>
            <person name="Ezra D."/>
            <person name="Gonzalez J."/>
            <person name="Henrissat B."/>
            <person name="Kuo A."/>
            <person name="Liang C."/>
            <person name="Lipzen A."/>
            <person name="Lutzoni F."/>
            <person name="Magnuson J."/>
            <person name="Mondo S."/>
            <person name="Nolan M."/>
            <person name="Ohm R."/>
            <person name="Pangilinan J."/>
            <person name="Park H.-J."/>
            <person name="Ramirez L."/>
            <person name="Alfaro M."/>
            <person name="Sun H."/>
            <person name="Tritt A."/>
            <person name="Yoshinaga Y."/>
            <person name="Zwiers L.-H."/>
            <person name="Turgeon B."/>
            <person name="Goodwin S."/>
            <person name="Spatafora J."/>
            <person name="Crous P."/>
            <person name="Grigoriev I."/>
        </authorList>
    </citation>
    <scope>NUCLEOTIDE SEQUENCE</scope>
    <source>
        <strain evidence="2">CBS 122368</strain>
    </source>
</reference>
<dbReference type="GeneID" id="54589645"/>
<name>A0A6A6I3J0_9PLEO</name>
<accession>A0A6A6I3J0</accession>
<dbReference type="RefSeq" id="XP_033680058.1">
    <property type="nucleotide sequence ID" value="XM_033836315.1"/>
</dbReference>
<dbReference type="EMBL" id="ML987201">
    <property type="protein sequence ID" value="KAF2245054.1"/>
    <property type="molecule type" value="Genomic_DNA"/>
</dbReference>
<dbReference type="AlphaFoldDB" id="A0A6A6I3J0"/>
<feature type="region of interest" description="Disordered" evidence="1">
    <location>
        <begin position="169"/>
        <end position="205"/>
    </location>
</feature>
<dbReference type="Proteomes" id="UP000800094">
    <property type="component" value="Unassembled WGS sequence"/>
</dbReference>
<evidence type="ECO:0000313" key="2">
    <source>
        <dbReference type="EMBL" id="KAF2245054.1"/>
    </source>
</evidence>
<evidence type="ECO:0000313" key="3">
    <source>
        <dbReference type="Proteomes" id="UP000800094"/>
    </source>
</evidence>